<dbReference type="EMBL" id="LRPC01000028">
    <property type="protein sequence ID" value="KYG74166.1"/>
    <property type="molecule type" value="Genomic_DNA"/>
</dbReference>
<name>A0A150X653_9BACT</name>
<dbReference type="InterPro" id="IPR003329">
    <property type="entry name" value="Cytidylyl_trans"/>
</dbReference>
<dbReference type="PANTHER" id="PTHR42866:SF1">
    <property type="entry name" value="SPORE COAT POLYSACCHARIDE BIOSYNTHESIS PROTEIN SPSF"/>
    <property type="match status" value="1"/>
</dbReference>
<dbReference type="PANTHER" id="PTHR42866">
    <property type="entry name" value="3-DEOXY-MANNO-OCTULOSONATE CYTIDYLYLTRANSFERASE"/>
    <property type="match status" value="1"/>
</dbReference>
<comment type="caution">
    <text evidence="1">The sequence shown here is derived from an EMBL/GenBank/DDBJ whole genome shotgun (WGS) entry which is preliminary data.</text>
</comment>
<dbReference type="STRING" id="333140.AWW68_16080"/>
<keyword evidence="2" id="KW-1185">Reference proteome</keyword>
<dbReference type="GO" id="GO:0005829">
    <property type="term" value="C:cytosol"/>
    <property type="evidence" value="ECO:0007669"/>
    <property type="project" value="TreeGrafter"/>
</dbReference>
<organism evidence="1 2">
    <name type="scientific">Roseivirga spongicola</name>
    <dbReference type="NCBI Taxonomy" id="333140"/>
    <lineage>
        <taxon>Bacteria</taxon>
        <taxon>Pseudomonadati</taxon>
        <taxon>Bacteroidota</taxon>
        <taxon>Cytophagia</taxon>
        <taxon>Cytophagales</taxon>
        <taxon>Roseivirgaceae</taxon>
        <taxon>Roseivirga</taxon>
    </lineage>
</organism>
<dbReference type="AlphaFoldDB" id="A0A150X653"/>
<accession>A0A150X653</accession>
<reference evidence="1 2" key="1">
    <citation type="submission" date="2016-01" db="EMBL/GenBank/DDBJ databases">
        <title>Genome sequencing of Roseivirga spongicola UST030701-084.</title>
        <authorList>
            <person name="Selvaratnam C."/>
            <person name="Thevarajoo S."/>
            <person name="Goh K.M."/>
            <person name="Ee R."/>
            <person name="Chan K.-G."/>
            <person name="Chong C.S."/>
        </authorList>
    </citation>
    <scope>NUCLEOTIDE SEQUENCE [LARGE SCALE GENOMIC DNA]</scope>
    <source>
        <strain evidence="1 2">UST030701-084</strain>
    </source>
</reference>
<dbReference type="Gene3D" id="3.90.550.10">
    <property type="entry name" value="Spore Coat Polysaccharide Biosynthesis Protein SpsA, Chain A"/>
    <property type="match status" value="1"/>
</dbReference>
<protein>
    <submittedName>
        <fullName evidence="1">Uncharacterized protein</fullName>
    </submittedName>
</protein>
<dbReference type="RefSeq" id="WP_068223743.1">
    <property type="nucleotide sequence ID" value="NZ_LRPC01000028.1"/>
</dbReference>
<dbReference type="SUPFAM" id="SSF53448">
    <property type="entry name" value="Nucleotide-diphospho-sugar transferases"/>
    <property type="match status" value="1"/>
</dbReference>
<dbReference type="InterPro" id="IPR029044">
    <property type="entry name" value="Nucleotide-diphossugar_trans"/>
</dbReference>
<proteinExistence type="predicted"/>
<dbReference type="OrthoDB" id="9815559at2"/>
<gene>
    <name evidence="1" type="ORF">AWW68_16080</name>
</gene>
<sequence length="250" mass="28403">MPRNLIIIQARLSSTRLPGKVLKPLIGEQCLLDLQLEALKKLDIPFVLATSSNQADDLLEAWAQKNQVECFRGEEYNVLQRFIDCAEHYNAKQLVRVCSDNPFLQFGQASHYMNELSNGVDYISFCNADGTPAIRTHWGLFVEGVSLSALKRALVLLQNHDQRDFYSEHVTNFIYGNPNEFNVVLEEAPSAILHRNDLRFTIDTPADFENMHSLLQLANSNASLEQLIELVDANPKIKLIMREGIDQFNK</sequence>
<evidence type="ECO:0000313" key="2">
    <source>
        <dbReference type="Proteomes" id="UP000075606"/>
    </source>
</evidence>
<dbReference type="Proteomes" id="UP000075606">
    <property type="component" value="Unassembled WGS sequence"/>
</dbReference>
<evidence type="ECO:0000313" key="1">
    <source>
        <dbReference type="EMBL" id="KYG74166.1"/>
    </source>
</evidence>
<dbReference type="Pfam" id="PF02348">
    <property type="entry name" value="CTP_transf_3"/>
    <property type="match status" value="1"/>
</dbReference>